<dbReference type="PANTHER" id="PTHR24421">
    <property type="entry name" value="NITRATE/NITRITE SENSOR PROTEIN NARX-RELATED"/>
    <property type="match status" value="1"/>
</dbReference>
<gene>
    <name evidence="18" type="ORF">SAMN05216298_1853</name>
</gene>
<evidence type="ECO:0000313" key="18">
    <source>
        <dbReference type="EMBL" id="SDK88765.1"/>
    </source>
</evidence>
<feature type="transmembrane region" description="Helical" evidence="16">
    <location>
        <begin position="131"/>
        <end position="150"/>
    </location>
</feature>
<evidence type="ECO:0000256" key="12">
    <source>
        <dbReference type="ARBA" id="ARBA00023012"/>
    </source>
</evidence>
<evidence type="ECO:0000256" key="15">
    <source>
        <dbReference type="ARBA" id="ARBA00030800"/>
    </source>
</evidence>
<keyword evidence="13" id="KW-0411">Iron-sulfur</keyword>
<dbReference type="GO" id="GO:0000155">
    <property type="term" value="F:phosphorelay sensor kinase activity"/>
    <property type="evidence" value="ECO:0007669"/>
    <property type="project" value="InterPro"/>
</dbReference>
<evidence type="ECO:0000256" key="16">
    <source>
        <dbReference type="SAM" id="Phobius"/>
    </source>
</evidence>
<dbReference type="PIRSF" id="PIRSF037434">
    <property type="entry name" value="STHK_ChrS"/>
    <property type="match status" value="1"/>
</dbReference>
<feature type="transmembrane region" description="Helical" evidence="16">
    <location>
        <begin position="93"/>
        <end position="119"/>
    </location>
</feature>
<dbReference type="PROSITE" id="PS50109">
    <property type="entry name" value="HIS_KIN"/>
    <property type="match status" value="1"/>
</dbReference>
<keyword evidence="16" id="KW-0812">Transmembrane</keyword>
<dbReference type="InterPro" id="IPR050482">
    <property type="entry name" value="Sensor_HK_TwoCompSys"/>
</dbReference>
<dbReference type="STRING" id="380244.SAMN05216298_1853"/>
<dbReference type="InterPro" id="IPR003594">
    <property type="entry name" value="HATPase_dom"/>
</dbReference>
<dbReference type="Pfam" id="PF07730">
    <property type="entry name" value="HisKA_3"/>
    <property type="match status" value="1"/>
</dbReference>
<proteinExistence type="predicted"/>
<evidence type="ECO:0000256" key="9">
    <source>
        <dbReference type="ARBA" id="ARBA00022723"/>
    </source>
</evidence>
<evidence type="ECO:0000256" key="11">
    <source>
        <dbReference type="ARBA" id="ARBA00023004"/>
    </source>
</evidence>
<dbReference type="AlphaFoldDB" id="A0A1G9FK91"/>
<evidence type="ECO:0000256" key="1">
    <source>
        <dbReference type="ARBA" id="ARBA00000085"/>
    </source>
</evidence>
<evidence type="ECO:0000313" key="19">
    <source>
        <dbReference type="Proteomes" id="UP000198662"/>
    </source>
</evidence>
<evidence type="ECO:0000256" key="14">
    <source>
        <dbReference type="ARBA" id="ARBA00024827"/>
    </source>
</evidence>
<keyword evidence="12" id="KW-0902">Two-component regulatory system</keyword>
<dbReference type="SUPFAM" id="SSF55874">
    <property type="entry name" value="ATPase domain of HSP90 chaperone/DNA topoisomerase II/histidine kinase"/>
    <property type="match status" value="1"/>
</dbReference>
<organism evidence="18 19">
    <name type="scientific">Glycomyces sambucus</name>
    <dbReference type="NCBI Taxonomy" id="380244"/>
    <lineage>
        <taxon>Bacteria</taxon>
        <taxon>Bacillati</taxon>
        <taxon>Actinomycetota</taxon>
        <taxon>Actinomycetes</taxon>
        <taxon>Glycomycetales</taxon>
        <taxon>Glycomycetaceae</taxon>
        <taxon>Glycomyces</taxon>
    </lineage>
</organism>
<accession>A0A1G9FK91</accession>
<keyword evidence="6" id="KW-0004">4Fe-4S</keyword>
<dbReference type="Pfam" id="PF02518">
    <property type="entry name" value="HATPase_c"/>
    <property type="match status" value="1"/>
</dbReference>
<comment type="function">
    <text evidence="14">Member of the two-component regulatory system NreB/NreC involved in the control of dissimilatory nitrate/nitrite reduction in response to oxygen. NreB functions as a direct oxygen sensor histidine kinase which is autophosphorylated, in the absence of oxygen, probably at the conserved histidine residue, and transfers its phosphate group probably to a conserved aspartate residue of NreC. NreB/NreC activates the expression of the nitrate (narGHJI) and nitrite (nir) reductase operons, as well as the putative nitrate transporter gene narT.</text>
</comment>
<keyword evidence="8" id="KW-0808">Transferase</keyword>
<dbReference type="SMART" id="SM00387">
    <property type="entry name" value="HATPase_c"/>
    <property type="match status" value="1"/>
</dbReference>
<dbReference type="Gene3D" id="1.20.5.1930">
    <property type="match status" value="1"/>
</dbReference>
<evidence type="ECO:0000256" key="13">
    <source>
        <dbReference type="ARBA" id="ARBA00023014"/>
    </source>
</evidence>
<evidence type="ECO:0000259" key="17">
    <source>
        <dbReference type="PROSITE" id="PS50109"/>
    </source>
</evidence>
<reference evidence="19" key="1">
    <citation type="submission" date="2016-10" db="EMBL/GenBank/DDBJ databases">
        <authorList>
            <person name="Varghese N."/>
            <person name="Submissions S."/>
        </authorList>
    </citation>
    <scope>NUCLEOTIDE SEQUENCE [LARGE SCALE GENOMIC DNA]</scope>
    <source>
        <strain evidence="19">CGMCC 4.3147</strain>
    </source>
</reference>
<dbReference type="Gene3D" id="3.30.565.10">
    <property type="entry name" value="Histidine kinase-like ATPase, C-terminal domain"/>
    <property type="match status" value="1"/>
</dbReference>
<dbReference type="RefSeq" id="WP_091046514.1">
    <property type="nucleotide sequence ID" value="NZ_FNGF01000002.1"/>
</dbReference>
<evidence type="ECO:0000256" key="3">
    <source>
        <dbReference type="ARBA" id="ARBA00004496"/>
    </source>
</evidence>
<dbReference type="InterPro" id="IPR017205">
    <property type="entry name" value="Sig_transdc_His_kinase_ChrS"/>
</dbReference>
<dbReference type="InterPro" id="IPR005467">
    <property type="entry name" value="His_kinase_dom"/>
</dbReference>
<dbReference type="EMBL" id="FNGF01000002">
    <property type="protein sequence ID" value="SDK88765.1"/>
    <property type="molecule type" value="Genomic_DNA"/>
</dbReference>
<keyword evidence="11" id="KW-0408">Iron</keyword>
<evidence type="ECO:0000256" key="4">
    <source>
        <dbReference type="ARBA" id="ARBA00012438"/>
    </source>
</evidence>
<dbReference type="GO" id="GO:0046983">
    <property type="term" value="F:protein dimerization activity"/>
    <property type="evidence" value="ECO:0007669"/>
    <property type="project" value="InterPro"/>
</dbReference>
<dbReference type="InterPro" id="IPR011712">
    <property type="entry name" value="Sig_transdc_His_kin_sub3_dim/P"/>
</dbReference>
<feature type="domain" description="Histidine kinase" evidence="17">
    <location>
        <begin position="186"/>
        <end position="380"/>
    </location>
</feature>
<comment type="catalytic activity">
    <reaction evidence="1">
        <text>ATP + protein L-histidine = ADP + protein N-phospho-L-histidine.</text>
        <dbReference type="EC" id="2.7.13.3"/>
    </reaction>
</comment>
<keyword evidence="16" id="KW-0472">Membrane</keyword>
<evidence type="ECO:0000256" key="7">
    <source>
        <dbReference type="ARBA" id="ARBA00022490"/>
    </source>
</evidence>
<dbReference type="GO" id="GO:0016020">
    <property type="term" value="C:membrane"/>
    <property type="evidence" value="ECO:0007669"/>
    <property type="project" value="InterPro"/>
</dbReference>
<comment type="subcellular location">
    <subcellularLocation>
        <location evidence="3">Cytoplasm</location>
    </subcellularLocation>
</comment>
<evidence type="ECO:0000256" key="6">
    <source>
        <dbReference type="ARBA" id="ARBA00022485"/>
    </source>
</evidence>
<evidence type="ECO:0000256" key="8">
    <source>
        <dbReference type="ARBA" id="ARBA00022679"/>
    </source>
</evidence>
<evidence type="ECO:0000256" key="5">
    <source>
        <dbReference type="ARBA" id="ARBA00017322"/>
    </source>
</evidence>
<protein>
    <recommendedName>
        <fullName evidence="5">Oxygen sensor histidine kinase NreB</fullName>
        <ecNumber evidence="4">2.7.13.3</ecNumber>
    </recommendedName>
    <alternativeName>
        <fullName evidence="15">Nitrogen regulation protein B</fullName>
    </alternativeName>
</protein>
<feature type="transmembrane region" description="Helical" evidence="16">
    <location>
        <begin position="65"/>
        <end position="87"/>
    </location>
</feature>
<dbReference type="GO" id="GO:0051539">
    <property type="term" value="F:4 iron, 4 sulfur cluster binding"/>
    <property type="evidence" value="ECO:0007669"/>
    <property type="project" value="UniProtKB-KW"/>
</dbReference>
<keyword evidence="9" id="KW-0479">Metal-binding</keyword>
<dbReference type="PANTHER" id="PTHR24421:SF62">
    <property type="entry name" value="SENSORY TRANSDUCTION HISTIDINE KINASE"/>
    <property type="match status" value="1"/>
</dbReference>
<dbReference type="InterPro" id="IPR004358">
    <property type="entry name" value="Sig_transdc_His_kin-like_C"/>
</dbReference>
<dbReference type="GO" id="GO:0046872">
    <property type="term" value="F:metal ion binding"/>
    <property type="evidence" value="ECO:0007669"/>
    <property type="project" value="UniProtKB-KW"/>
</dbReference>
<name>A0A1G9FK91_9ACTN</name>
<dbReference type="GO" id="GO:0005737">
    <property type="term" value="C:cytoplasm"/>
    <property type="evidence" value="ECO:0007669"/>
    <property type="project" value="UniProtKB-SubCell"/>
</dbReference>
<keyword evidence="10 18" id="KW-0418">Kinase</keyword>
<dbReference type="CDD" id="cd16917">
    <property type="entry name" value="HATPase_UhpB-NarQ-NarX-like"/>
    <property type="match status" value="1"/>
</dbReference>
<dbReference type="PRINTS" id="PR00344">
    <property type="entry name" value="BCTRLSENSOR"/>
</dbReference>
<sequence length="394" mass="40879">MGERSWLNGAMHAGFFLLLAASAARVAARHELTDRLTVAALAVAAILAVFYGAGVVLWRRLGRALPVWLGLVLGVTVALVLLAPSFAWCAVPLYFLCLRLLPAPAVLAAAAVLTAAVIAGQLRIAEVAEPSLVLAPIGIAAMITAVFWALQHEILRRQRLIDDLVAARDSLAASQLRAGALEERARLAREIHDTLAQGLSSISMLLQAADRSWGTDRSRALAAQAAAVADENLAEARRFVHDLSPARLDGRGLADALRDLCADTERRTGLRTVFREAGEAAATGEAAAAALLRVAQGALANAVEHADASEAVVTLSHLGDAVSLDVRDDGRGFDPVGTARGRGFGLPGMRERLARVGGTLAVESQPGAGTALAATVPLGATVAPNGTAPLGEES</sequence>
<keyword evidence="16" id="KW-1133">Transmembrane helix</keyword>
<dbReference type="OrthoDB" id="144293at2"/>
<comment type="cofactor">
    <cofactor evidence="2">
        <name>[4Fe-4S] cluster</name>
        <dbReference type="ChEBI" id="CHEBI:49883"/>
    </cofactor>
</comment>
<keyword evidence="7" id="KW-0963">Cytoplasm</keyword>
<dbReference type="InterPro" id="IPR036890">
    <property type="entry name" value="HATPase_C_sf"/>
</dbReference>
<dbReference type="Proteomes" id="UP000198662">
    <property type="component" value="Unassembled WGS sequence"/>
</dbReference>
<dbReference type="EC" id="2.7.13.3" evidence="4"/>
<evidence type="ECO:0000256" key="10">
    <source>
        <dbReference type="ARBA" id="ARBA00022777"/>
    </source>
</evidence>
<keyword evidence="19" id="KW-1185">Reference proteome</keyword>
<evidence type="ECO:0000256" key="2">
    <source>
        <dbReference type="ARBA" id="ARBA00001966"/>
    </source>
</evidence>
<feature type="transmembrane region" description="Helical" evidence="16">
    <location>
        <begin position="38"/>
        <end position="58"/>
    </location>
</feature>